<proteinExistence type="predicted"/>
<evidence type="ECO:0000313" key="2">
    <source>
        <dbReference type="Proteomes" id="UP000479710"/>
    </source>
</evidence>
<dbReference type="AlphaFoldDB" id="A0A6G1FGT4"/>
<keyword evidence="2" id="KW-1185">Reference proteome</keyword>
<protein>
    <submittedName>
        <fullName evidence="1">Uncharacterized protein</fullName>
    </submittedName>
</protein>
<name>A0A6G1FGT4_9ORYZ</name>
<feature type="non-terminal residue" evidence="1">
    <location>
        <position position="116"/>
    </location>
</feature>
<gene>
    <name evidence="1" type="ORF">E2562_039329</name>
</gene>
<comment type="caution">
    <text evidence="1">The sequence shown here is derived from an EMBL/GenBank/DDBJ whole genome shotgun (WGS) entry which is preliminary data.</text>
</comment>
<dbReference type="Proteomes" id="UP000479710">
    <property type="component" value="Unassembled WGS sequence"/>
</dbReference>
<dbReference type="EMBL" id="SPHZ02000001">
    <property type="protein sequence ID" value="KAF0936178.1"/>
    <property type="molecule type" value="Genomic_DNA"/>
</dbReference>
<reference evidence="1 2" key="1">
    <citation type="submission" date="2019-11" db="EMBL/GenBank/DDBJ databases">
        <title>Whole genome sequence of Oryza granulata.</title>
        <authorList>
            <person name="Li W."/>
        </authorList>
    </citation>
    <scope>NUCLEOTIDE SEQUENCE [LARGE SCALE GENOMIC DNA]</scope>
    <source>
        <strain evidence="2">cv. Menghai</strain>
        <tissue evidence="1">Leaf</tissue>
    </source>
</reference>
<organism evidence="1 2">
    <name type="scientific">Oryza meyeriana var. granulata</name>
    <dbReference type="NCBI Taxonomy" id="110450"/>
    <lineage>
        <taxon>Eukaryota</taxon>
        <taxon>Viridiplantae</taxon>
        <taxon>Streptophyta</taxon>
        <taxon>Embryophyta</taxon>
        <taxon>Tracheophyta</taxon>
        <taxon>Spermatophyta</taxon>
        <taxon>Magnoliopsida</taxon>
        <taxon>Liliopsida</taxon>
        <taxon>Poales</taxon>
        <taxon>Poaceae</taxon>
        <taxon>BOP clade</taxon>
        <taxon>Oryzoideae</taxon>
        <taxon>Oryzeae</taxon>
        <taxon>Oryzinae</taxon>
        <taxon>Oryza</taxon>
        <taxon>Oryza meyeriana</taxon>
    </lineage>
</organism>
<sequence>MVLDNSGSGSPLATGGCFCKKDPSSAWRQHSGGGGCSHLWAMCNRMTTQERSIPLGFACVSLSPSSETNSVKCYQSAMTMMIVYRRSRREREVVSATVILRSQGGRGGGVLGEAAR</sequence>
<accession>A0A6G1FGT4</accession>
<evidence type="ECO:0000313" key="1">
    <source>
        <dbReference type="EMBL" id="KAF0936178.1"/>
    </source>
</evidence>